<dbReference type="Proteomes" id="UP000030763">
    <property type="component" value="Unassembled WGS sequence"/>
</dbReference>
<reference evidence="2" key="1">
    <citation type="submission" date="2013-10" db="EMBL/GenBank/DDBJ databases">
        <title>Genomic analysis of the causative agents of coccidiosis in chickens.</title>
        <authorList>
            <person name="Reid A.J."/>
            <person name="Blake D."/>
            <person name="Billington K."/>
            <person name="Browne H."/>
            <person name="Dunn M."/>
            <person name="Hung S."/>
            <person name="Kawahara F."/>
            <person name="Miranda-Saavedra D."/>
            <person name="Mourier T."/>
            <person name="Nagra H."/>
            <person name="Otto T.D."/>
            <person name="Rawlings N."/>
            <person name="Sanchez A."/>
            <person name="Sanders M."/>
            <person name="Subramaniam C."/>
            <person name="Tay Y."/>
            <person name="Dear P."/>
            <person name="Doerig C."/>
            <person name="Gruber A."/>
            <person name="Parkinson J."/>
            <person name="Shirley M."/>
            <person name="Wan K.L."/>
            <person name="Berriman M."/>
            <person name="Tomley F."/>
            <person name="Pain A."/>
        </authorList>
    </citation>
    <scope>NUCLEOTIDE SEQUENCE [LARGE SCALE GENOMIC DNA]</scope>
    <source>
        <strain evidence="2">Weybridge</strain>
    </source>
</reference>
<gene>
    <name evidence="2" type="ORF">EMWEY_00054700</name>
</gene>
<dbReference type="AlphaFoldDB" id="U6MBB3"/>
<reference evidence="2" key="2">
    <citation type="submission" date="2013-10" db="EMBL/GenBank/DDBJ databases">
        <authorList>
            <person name="Aslett M."/>
        </authorList>
    </citation>
    <scope>NUCLEOTIDE SEQUENCE [LARGE SCALE GENOMIC DNA]</scope>
    <source>
        <strain evidence="2">Weybridge</strain>
    </source>
</reference>
<evidence type="ECO:0000256" key="1">
    <source>
        <dbReference type="SAM" id="MobiDB-lite"/>
    </source>
</evidence>
<feature type="region of interest" description="Disordered" evidence="1">
    <location>
        <begin position="171"/>
        <end position="218"/>
    </location>
</feature>
<dbReference type="VEuPathDB" id="ToxoDB:EMWEY_00054700"/>
<dbReference type="GeneID" id="25339456"/>
<sequence length="821" mass="88263">MCWVSYVGPLKGGCGASSAQNWYPFRFFPGPFEPECEAGHSGASQTAVRWESDQALHERVHPLVHTGVSLHTSLMWKRGAEKQGGGPFRYAAWLRYLPELRLAPATVEWAKGMLSTRLQGCHDFLVQHLRGSESAAAGASADLPVDNDIAGETPNSLSSDKAQQELLMNKEADSQRVGDPSIVPPPAADAPKIPDTWAVQRGPPRESSVDTVSSTSPLHKCAPTPLPGTHTTSSCLDASFTAKGLVEITTWSSVSTLVGSGGLKGVSTAAELSALCSSGPYTPAERFQLPLPHAALARPSAKADSEGQCEYRSSTIGAPEEFHARQLHSIPPSNMASGVSRSGACSTSTPEAQRQVVCYEYVTSLASRLDLLGGSGRSATSKKTRGAPLTEMQPKQCSALSTAACNDMRDAQEIERTNGSLSRTVSTNLHKNKQESHGWSLESDSRIDIERSAPLSSAARRNRRCLRRLEGPIQQQKSSCELLSMSFRSHSNTFLGGVGIGEGVGIRRCPALRRRLTDSSGCIRGSPIASRSAARTSANMKAVSGSSGCRTLCISSAVEEQRLFKGAQRKATLPAVQTGHVFGRSQRMRLKEPKQTAPVLSPEPRFNVLHTQPLEVSSFLAERPIAVSPSSKAQDHPCASQGNAIAIHSPQSEVLRADSAHSKHNVLPLGKASADRSFMMAYDMKAECCEFPQSAKAQNLGKEGGASVPAGLGLDLLLHPCWITRKSIRLSNRVGLKGETTASTIGRSLAIHGASFWQLRTFIPKIFLCEAYFVAEFVMFRLIKAKTPDLACAWHVRDTVLALNGCPFQKCNNLIVEHTGR</sequence>
<dbReference type="EMBL" id="HG719981">
    <property type="protein sequence ID" value="CDJ58955.1"/>
    <property type="molecule type" value="Genomic_DNA"/>
</dbReference>
<name>U6MBB3_EIMMA</name>
<keyword evidence="3" id="KW-1185">Reference proteome</keyword>
<evidence type="ECO:0000313" key="2">
    <source>
        <dbReference type="EMBL" id="CDJ58955.1"/>
    </source>
</evidence>
<dbReference type="RefSeq" id="XP_013335603.1">
    <property type="nucleotide sequence ID" value="XM_013480149.1"/>
</dbReference>
<accession>U6MBB3</accession>
<organism evidence="2 3">
    <name type="scientific">Eimeria maxima</name>
    <name type="common">Coccidian parasite</name>
    <dbReference type="NCBI Taxonomy" id="5804"/>
    <lineage>
        <taxon>Eukaryota</taxon>
        <taxon>Sar</taxon>
        <taxon>Alveolata</taxon>
        <taxon>Apicomplexa</taxon>
        <taxon>Conoidasida</taxon>
        <taxon>Coccidia</taxon>
        <taxon>Eucoccidiorida</taxon>
        <taxon>Eimeriorina</taxon>
        <taxon>Eimeriidae</taxon>
        <taxon>Eimeria</taxon>
    </lineage>
</organism>
<evidence type="ECO:0000313" key="3">
    <source>
        <dbReference type="Proteomes" id="UP000030763"/>
    </source>
</evidence>
<protein>
    <submittedName>
        <fullName evidence="2">Uncharacterized protein</fullName>
    </submittedName>
</protein>
<proteinExistence type="predicted"/>
<feature type="region of interest" description="Disordered" evidence="1">
    <location>
        <begin position="372"/>
        <end position="393"/>
    </location>
</feature>
<dbReference type="OrthoDB" id="6787at5800"/>